<dbReference type="CDD" id="cd04333">
    <property type="entry name" value="ProX_deacylase"/>
    <property type="match status" value="1"/>
</dbReference>
<keyword evidence="3" id="KW-1185">Reference proteome</keyword>
<name>A0A512H3H8_9PROT</name>
<protein>
    <submittedName>
        <fullName evidence="2">Cys-tRNA(Pro)/cys-tRNA(Cys) deacylase</fullName>
    </submittedName>
</protein>
<gene>
    <name evidence="2" type="ORF">ROR02_01460</name>
</gene>
<dbReference type="AlphaFoldDB" id="A0A512H3H8"/>
<dbReference type="InterPro" id="IPR007214">
    <property type="entry name" value="YbaK/aa-tRNA-synth-assoc-dom"/>
</dbReference>
<feature type="domain" description="YbaK/aminoacyl-tRNA synthetase-associated" evidence="1">
    <location>
        <begin position="25"/>
        <end position="140"/>
    </location>
</feature>
<dbReference type="PANTHER" id="PTHR30411">
    <property type="entry name" value="CYTOPLASMIC PROTEIN"/>
    <property type="match status" value="1"/>
</dbReference>
<dbReference type="InterPro" id="IPR036754">
    <property type="entry name" value="YbaK/aa-tRNA-synt-asso_dom_sf"/>
</dbReference>
<dbReference type="Gene3D" id="3.90.960.10">
    <property type="entry name" value="YbaK/aminoacyl-tRNA synthetase-associated domain"/>
    <property type="match status" value="1"/>
</dbReference>
<dbReference type="EMBL" id="BJZO01000002">
    <property type="protein sequence ID" value="GEO80015.1"/>
    <property type="molecule type" value="Genomic_DNA"/>
</dbReference>
<dbReference type="Proteomes" id="UP000321567">
    <property type="component" value="Unassembled WGS sequence"/>
</dbReference>
<evidence type="ECO:0000259" key="1">
    <source>
        <dbReference type="Pfam" id="PF04073"/>
    </source>
</evidence>
<dbReference type="RefSeq" id="WP_147162085.1">
    <property type="nucleotide sequence ID" value="NZ_BJZO01000002.1"/>
</dbReference>
<sequence length="158" mass="16485">MSLDSVRAFFAEKAPDVSVLELETSTATVDLAAKAHGVEPARIAKTLSLRVGDRVLLLVARGDARLDNRKAKAVFGGRTSMLSPDEALALTGHPVGGVCPFGLATPLPVYCDVSLRAFDEVLPAAGAINAAVRLAPERLAALTEATWVDVCQEPPPAA</sequence>
<comment type="caution">
    <text evidence="2">The sequence shown here is derived from an EMBL/GenBank/DDBJ whole genome shotgun (WGS) entry which is preliminary data.</text>
</comment>
<dbReference type="PANTHER" id="PTHR30411:SF1">
    <property type="entry name" value="CYTOPLASMIC PROTEIN"/>
    <property type="match status" value="1"/>
</dbReference>
<dbReference type="Pfam" id="PF04073">
    <property type="entry name" value="tRNA_edit"/>
    <property type="match status" value="1"/>
</dbReference>
<evidence type="ECO:0000313" key="2">
    <source>
        <dbReference type="EMBL" id="GEO80015.1"/>
    </source>
</evidence>
<evidence type="ECO:0000313" key="3">
    <source>
        <dbReference type="Proteomes" id="UP000321567"/>
    </source>
</evidence>
<dbReference type="OrthoDB" id="9798760at2"/>
<reference evidence="2 3" key="1">
    <citation type="submission" date="2019-07" db="EMBL/GenBank/DDBJ databases">
        <title>Whole genome shotgun sequence of Rhodospirillum oryzae NBRC 107573.</title>
        <authorList>
            <person name="Hosoyama A."/>
            <person name="Uohara A."/>
            <person name="Ohji S."/>
            <person name="Ichikawa N."/>
        </authorList>
    </citation>
    <scope>NUCLEOTIDE SEQUENCE [LARGE SCALE GENOMIC DNA]</scope>
    <source>
        <strain evidence="2 3">NBRC 107573</strain>
    </source>
</reference>
<dbReference type="SUPFAM" id="SSF55826">
    <property type="entry name" value="YbaK/ProRS associated domain"/>
    <property type="match status" value="1"/>
</dbReference>
<organism evidence="2 3">
    <name type="scientific">Pararhodospirillum oryzae</name>
    <dbReference type="NCBI Taxonomy" id="478448"/>
    <lineage>
        <taxon>Bacteria</taxon>
        <taxon>Pseudomonadati</taxon>
        <taxon>Pseudomonadota</taxon>
        <taxon>Alphaproteobacteria</taxon>
        <taxon>Rhodospirillales</taxon>
        <taxon>Rhodospirillaceae</taxon>
        <taxon>Pararhodospirillum</taxon>
    </lineage>
</organism>
<accession>A0A512H3H8</accession>
<dbReference type="GO" id="GO:0002161">
    <property type="term" value="F:aminoacyl-tRNA deacylase activity"/>
    <property type="evidence" value="ECO:0007669"/>
    <property type="project" value="InterPro"/>
</dbReference>
<proteinExistence type="predicted"/>